<evidence type="ECO:0000256" key="3">
    <source>
        <dbReference type="ARBA" id="ARBA00023163"/>
    </source>
</evidence>
<dbReference type="PANTHER" id="PTHR30055:SF238">
    <property type="entry name" value="MYCOFACTOCIN BIOSYNTHESIS TRANSCRIPTIONAL REGULATOR MFTR-RELATED"/>
    <property type="match status" value="1"/>
</dbReference>
<dbReference type="RefSeq" id="WP_130485596.1">
    <property type="nucleotide sequence ID" value="NZ_SGWW01000003.1"/>
</dbReference>
<evidence type="ECO:0000313" key="7">
    <source>
        <dbReference type="EMBL" id="RZS56339.1"/>
    </source>
</evidence>
<dbReference type="PRINTS" id="PR00455">
    <property type="entry name" value="HTHTETR"/>
</dbReference>
<dbReference type="Gene3D" id="1.10.357.10">
    <property type="entry name" value="Tetracycline Repressor, domain 2"/>
    <property type="match status" value="1"/>
</dbReference>
<evidence type="ECO:0000256" key="5">
    <source>
        <dbReference type="SAM" id="MobiDB-lite"/>
    </source>
</evidence>
<dbReference type="InterPro" id="IPR023772">
    <property type="entry name" value="DNA-bd_HTH_TetR-type_CS"/>
</dbReference>
<organism evidence="7 8">
    <name type="scientific">Microcella putealis</name>
    <dbReference type="NCBI Taxonomy" id="337005"/>
    <lineage>
        <taxon>Bacteria</taxon>
        <taxon>Bacillati</taxon>
        <taxon>Actinomycetota</taxon>
        <taxon>Actinomycetes</taxon>
        <taxon>Micrococcales</taxon>
        <taxon>Microbacteriaceae</taxon>
        <taxon>Microcella</taxon>
    </lineage>
</organism>
<dbReference type="InterPro" id="IPR050109">
    <property type="entry name" value="HTH-type_TetR-like_transc_reg"/>
</dbReference>
<name>A0A4Q7LRP8_9MICO</name>
<evidence type="ECO:0000259" key="6">
    <source>
        <dbReference type="PROSITE" id="PS50977"/>
    </source>
</evidence>
<dbReference type="GO" id="GO:0000976">
    <property type="term" value="F:transcription cis-regulatory region binding"/>
    <property type="evidence" value="ECO:0007669"/>
    <property type="project" value="TreeGrafter"/>
</dbReference>
<dbReference type="GO" id="GO:0003700">
    <property type="term" value="F:DNA-binding transcription factor activity"/>
    <property type="evidence" value="ECO:0007669"/>
    <property type="project" value="TreeGrafter"/>
</dbReference>
<sequence>MPRWPDDTRTRLVDAALTLFGETGYPSTTIDQIAAHAGVSARTFFRHFGDKEEVLFADDDALLPLLLDTIAGADEARAATAESLMHHALGVLADAIEPSRRELAARQRIIDSDVALAGRELAKQARWQSAVATALVARGFSDDDADVLAAIGFALFRRSLHTWLAANDAVSLRERVARALPRIRTVLDARPAHPASQSVTQMAASKTARIPSDSP</sequence>
<reference evidence="7 8" key="1">
    <citation type="journal article" date="2015" name="Stand. Genomic Sci.">
        <title>Genomic Encyclopedia of Bacterial and Archaeal Type Strains, Phase III: the genomes of soil and plant-associated and newly described type strains.</title>
        <authorList>
            <person name="Whitman W.B."/>
            <person name="Woyke T."/>
            <person name="Klenk H.P."/>
            <person name="Zhou Y."/>
            <person name="Lilburn T.G."/>
            <person name="Beck B.J."/>
            <person name="De Vos P."/>
            <person name="Vandamme P."/>
            <person name="Eisen J.A."/>
            <person name="Garrity G."/>
            <person name="Hugenholtz P."/>
            <person name="Kyrpides N.C."/>
        </authorList>
    </citation>
    <scope>NUCLEOTIDE SEQUENCE [LARGE SCALE GENOMIC DNA]</scope>
    <source>
        <strain evidence="7 8">CV2</strain>
    </source>
</reference>
<feature type="domain" description="HTH tetR-type" evidence="6">
    <location>
        <begin position="6"/>
        <end position="66"/>
    </location>
</feature>
<feature type="region of interest" description="Disordered" evidence="5">
    <location>
        <begin position="191"/>
        <end position="215"/>
    </location>
</feature>
<dbReference type="Proteomes" id="UP000293519">
    <property type="component" value="Unassembled WGS sequence"/>
</dbReference>
<feature type="DNA-binding region" description="H-T-H motif" evidence="4">
    <location>
        <begin position="29"/>
        <end position="48"/>
    </location>
</feature>
<evidence type="ECO:0000256" key="2">
    <source>
        <dbReference type="ARBA" id="ARBA00023125"/>
    </source>
</evidence>
<dbReference type="InterPro" id="IPR009057">
    <property type="entry name" value="Homeodomain-like_sf"/>
</dbReference>
<dbReference type="PROSITE" id="PS50977">
    <property type="entry name" value="HTH_TETR_2"/>
    <property type="match status" value="1"/>
</dbReference>
<dbReference type="PROSITE" id="PS01081">
    <property type="entry name" value="HTH_TETR_1"/>
    <property type="match status" value="1"/>
</dbReference>
<dbReference type="InterPro" id="IPR001647">
    <property type="entry name" value="HTH_TetR"/>
</dbReference>
<dbReference type="Pfam" id="PF00440">
    <property type="entry name" value="TetR_N"/>
    <property type="match status" value="1"/>
</dbReference>
<accession>A0A4Q7LRP8</accession>
<gene>
    <name evidence="7" type="ORF">EV141_1797</name>
</gene>
<evidence type="ECO:0000256" key="1">
    <source>
        <dbReference type="ARBA" id="ARBA00023015"/>
    </source>
</evidence>
<keyword evidence="8" id="KW-1185">Reference proteome</keyword>
<keyword evidence="2 4" id="KW-0238">DNA-binding</keyword>
<keyword evidence="3" id="KW-0804">Transcription</keyword>
<feature type="compositionally biased region" description="Polar residues" evidence="5">
    <location>
        <begin position="195"/>
        <end position="204"/>
    </location>
</feature>
<dbReference type="EMBL" id="SGWW01000003">
    <property type="protein sequence ID" value="RZS56339.1"/>
    <property type="molecule type" value="Genomic_DNA"/>
</dbReference>
<evidence type="ECO:0000256" key="4">
    <source>
        <dbReference type="PROSITE-ProRule" id="PRU00335"/>
    </source>
</evidence>
<dbReference type="SUPFAM" id="SSF46689">
    <property type="entry name" value="Homeodomain-like"/>
    <property type="match status" value="1"/>
</dbReference>
<keyword evidence="1" id="KW-0805">Transcription regulation</keyword>
<evidence type="ECO:0000313" key="8">
    <source>
        <dbReference type="Proteomes" id="UP000293519"/>
    </source>
</evidence>
<comment type="caution">
    <text evidence="7">The sequence shown here is derived from an EMBL/GenBank/DDBJ whole genome shotgun (WGS) entry which is preliminary data.</text>
</comment>
<dbReference type="AlphaFoldDB" id="A0A4Q7LRP8"/>
<proteinExistence type="predicted"/>
<dbReference type="OrthoDB" id="4746440at2"/>
<protein>
    <submittedName>
        <fullName evidence="7">TetR family transcriptional regulator</fullName>
    </submittedName>
</protein>
<dbReference type="PANTHER" id="PTHR30055">
    <property type="entry name" value="HTH-TYPE TRANSCRIPTIONAL REGULATOR RUTR"/>
    <property type="match status" value="1"/>
</dbReference>